<name>A0ABS6SQD3_9SPHN</name>
<evidence type="ECO:0000313" key="1">
    <source>
        <dbReference type="EMBL" id="MBV7266603.1"/>
    </source>
</evidence>
<sequence>MNKGDFAALHDSADPLILFNIWDAGSAKAVAKAGAKAIATGSASLAGSQGYDDGEHIPFARVVDTAKQITEAVDLPISVDIEAGFATNLADLGHNAAALRDVGVIGCNLEDRLIRPGGLRSVDEQAERIATINREGLFVNARTDTFLGPWMAGEDPNRAELVDAAIERASIYRTAGAGCFFIPGLSDPALIARLCEAVELPINVMRLPGMANNAELAKLGVARISYGPGPWRSAMAQIEDAARTVFAT</sequence>
<keyword evidence="1" id="KW-0456">Lyase</keyword>
<dbReference type="Proteomes" id="UP000699975">
    <property type="component" value="Unassembled WGS sequence"/>
</dbReference>
<keyword evidence="2" id="KW-1185">Reference proteome</keyword>
<comment type="caution">
    <text evidence="1">The sequence shown here is derived from an EMBL/GenBank/DDBJ whole genome shotgun (WGS) entry which is preliminary data.</text>
</comment>
<proteinExistence type="predicted"/>
<protein>
    <submittedName>
        <fullName evidence="1">Isocitrate lyase/phosphoenolpyruvate mutase family protein</fullName>
    </submittedName>
</protein>
<dbReference type="Pfam" id="PF13714">
    <property type="entry name" value="PEP_mutase"/>
    <property type="match status" value="1"/>
</dbReference>
<accession>A0ABS6SQD3</accession>
<gene>
    <name evidence="1" type="ORF">KCG45_10475</name>
</gene>
<evidence type="ECO:0000313" key="2">
    <source>
        <dbReference type="Proteomes" id="UP000699975"/>
    </source>
</evidence>
<dbReference type="PANTHER" id="PTHR42905">
    <property type="entry name" value="PHOSPHOENOLPYRUVATE CARBOXYLASE"/>
    <property type="match status" value="1"/>
</dbReference>
<dbReference type="RefSeq" id="WP_218317176.1">
    <property type="nucleotide sequence ID" value="NZ_JAGSPB010000002.1"/>
</dbReference>
<dbReference type="InterPro" id="IPR039556">
    <property type="entry name" value="ICL/PEPM"/>
</dbReference>
<dbReference type="CDD" id="cd00377">
    <property type="entry name" value="ICL_PEPM"/>
    <property type="match status" value="1"/>
</dbReference>
<dbReference type="EMBL" id="JAGSPB010000002">
    <property type="protein sequence ID" value="MBV7266603.1"/>
    <property type="molecule type" value="Genomic_DNA"/>
</dbReference>
<dbReference type="PANTHER" id="PTHR42905:SF16">
    <property type="entry name" value="CARBOXYPHOSPHONOENOLPYRUVATE PHOSPHONOMUTASE-LIKE PROTEIN (AFU_ORTHOLOGUE AFUA_5G07230)"/>
    <property type="match status" value="1"/>
</dbReference>
<organism evidence="1 2">
    <name type="scientific">Erythrobacter ani</name>
    <dbReference type="NCBI Taxonomy" id="2827235"/>
    <lineage>
        <taxon>Bacteria</taxon>
        <taxon>Pseudomonadati</taxon>
        <taxon>Pseudomonadota</taxon>
        <taxon>Alphaproteobacteria</taxon>
        <taxon>Sphingomonadales</taxon>
        <taxon>Erythrobacteraceae</taxon>
        <taxon>Erythrobacter/Porphyrobacter group</taxon>
        <taxon>Erythrobacter</taxon>
    </lineage>
</organism>
<dbReference type="GO" id="GO:0016829">
    <property type="term" value="F:lyase activity"/>
    <property type="evidence" value="ECO:0007669"/>
    <property type="project" value="UniProtKB-KW"/>
</dbReference>
<reference evidence="1 2" key="1">
    <citation type="submission" date="2021-04" db="EMBL/GenBank/DDBJ databases">
        <authorList>
            <person name="Pira H."/>
            <person name="Risdian C."/>
            <person name="Wink J."/>
        </authorList>
    </citation>
    <scope>NUCLEOTIDE SEQUENCE [LARGE SCALE GENOMIC DNA]</scope>
    <source>
        <strain evidence="1 2">WH131</strain>
    </source>
</reference>